<dbReference type="Gene3D" id="1.10.530.10">
    <property type="match status" value="1"/>
</dbReference>
<dbReference type="Proteomes" id="UP000001683">
    <property type="component" value="Chromosome"/>
</dbReference>
<feature type="chain" id="PRO_5002774959" evidence="1">
    <location>
        <begin position="29"/>
        <end position="340"/>
    </location>
</feature>
<evidence type="ECO:0000313" key="4">
    <source>
        <dbReference type="EMBL" id="ACB84486.1"/>
    </source>
</evidence>
<dbReference type="InterPro" id="IPR023346">
    <property type="entry name" value="Lysozyme-like_dom_sf"/>
</dbReference>
<evidence type="ECO:0000259" key="2">
    <source>
        <dbReference type="Pfam" id="PF01464"/>
    </source>
</evidence>
<dbReference type="EMBL" id="CP001034">
    <property type="protein sequence ID" value="ACB84486.1"/>
    <property type="molecule type" value="Genomic_DNA"/>
</dbReference>
<dbReference type="PANTHER" id="PTHR37423">
    <property type="entry name" value="SOLUBLE LYTIC MUREIN TRANSGLYCOSYLASE-RELATED"/>
    <property type="match status" value="1"/>
</dbReference>
<reference evidence="4 5" key="2">
    <citation type="journal article" date="2011" name="J. Bacteriol.">
        <title>Complete genome sequence of the anaerobic, halophilic alkalithermophile Natranaerobius thermophilus JW/NM-WN-LF.</title>
        <authorList>
            <person name="Zhao B."/>
            <person name="Mesbah N.M."/>
            <person name="Dalin E."/>
            <person name="Goodwin L."/>
            <person name="Nolan M."/>
            <person name="Pitluck S."/>
            <person name="Chertkov O."/>
            <person name="Brettin T.S."/>
            <person name="Han J."/>
            <person name="Larimer F.W."/>
            <person name="Land M.L."/>
            <person name="Hauser L."/>
            <person name="Kyrpides N."/>
            <person name="Wiegel J."/>
        </authorList>
    </citation>
    <scope>NUCLEOTIDE SEQUENCE [LARGE SCALE GENOMIC DNA]</scope>
    <source>
        <strain evidence="5">ATCC BAA-1301 / DSM 18059 / JW/NM-WN-LF</strain>
    </source>
</reference>
<dbReference type="CAZy" id="GH23">
    <property type="family name" value="Glycoside Hydrolase Family 23"/>
</dbReference>
<dbReference type="InterPro" id="IPR008258">
    <property type="entry name" value="Transglycosylase_SLT_dom_1"/>
</dbReference>
<dbReference type="Gene3D" id="3.30.457.10">
    <property type="entry name" value="Copper amine oxidase-like, N-terminal domain"/>
    <property type="match status" value="1"/>
</dbReference>
<feature type="domain" description="Copper amine oxidase-like N-terminal" evidence="3">
    <location>
        <begin position="35"/>
        <end position="146"/>
    </location>
</feature>
<evidence type="ECO:0000313" key="5">
    <source>
        <dbReference type="Proteomes" id="UP000001683"/>
    </source>
</evidence>
<feature type="domain" description="Transglycosylase SLT" evidence="2">
    <location>
        <begin position="210"/>
        <end position="313"/>
    </location>
</feature>
<dbReference type="Pfam" id="PF07833">
    <property type="entry name" value="Cu_amine_oxidN1"/>
    <property type="match status" value="1"/>
</dbReference>
<dbReference type="OrthoDB" id="9815002at2"/>
<evidence type="ECO:0000259" key="3">
    <source>
        <dbReference type="Pfam" id="PF07833"/>
    </source>
</evidence>
<name>B2A8C0_NATTJ</name>
<dbReference type="eggNOG" id="COG0741">
    <property type="taxonomic scope" value="Bacteria"/>
</dbReference>
<sequence length="340" mass="37818">MRKKTIKSTLAIFALSGAVLFNAGFANAQDSFSVQVNDEEVRFVDQQPFIDENNRTLVPVRFVSEALGARVDWNGDKGDQGQVHIKRDDTQLIIEIGESHFYHDQEKVAIDTEAKITNQNRTVLPVRALSEALGADVSWEDDTVSIEDTSLATEDIETKEDDTTRDNMEESVEGQETEIGAKSEKVTQVNEAITSHGYDALEEDAVEKLIKQSEQLDLDLSLLLGLMRVESTFNPENVGSASGALGLFQIMPGTASNLASQHGWEYEREKLFDAQYNIKLGTTYLHQLMEKYDGNVHKALSGYNRGTVGLQNYMDVHGTPVSDFSQMVLDKADKYGQNLN</sequence>
<dbReference type="HOGENOM" id="CLU_815924_0_0_9"/>
<dbReference type="KEGG" id="nth:Nther_0901"/>
<dbReference type="InParanoid" id="B2A8C0"/>
<accession>B2A8C0</accession>
<dbReference type="SUPFAM" id="SSF55383">
    <property type="entry name" value="Copper amine oxidase, domain N"/>
    <property type="match status" value="1"/>
</dbReference>
<reference evidence="4 5" key="1">
    <citation type="submission" date="2008-04" db="EMBL/GenBank/DDBJ databases">
        <title>Complete sequence of chromosome of Natranaerobius thermophilus JW/NM-WN-LF.</title>
        <authorList>
            <consortium name="US DOE Joint Genome Institute"/>
            <person name="Copeland A."/>
            <person name="Lucas S."/>
            <person name="Lapidus A."/>
            <person name="Glavina del Rio T."/>
            <person name="Dalin E."/>
            <person name="Tice H."/>
            <person name="Bruce D."/>
            <person name="Goodwin L."/>
            <person name="Pitluck S."/>
            <person name="Chertkov O."/>
            <person name="Brettin T."/>
            <person name="Detter J.C."/>
            <person name="Han C."/>
            <person name="Kuske C.R."/>
            <person name="Schmutz J."/>
            <person name="Larimer F."/>
            <person name="Land M."/>
            <person name="Hauser L."/>
            <person name="Kyrpides N."/>
            <person name="Lykidis A."/>
            <person name="Mesbah N.M."/>
            <person name="Wiegel J."/>
        </authorList>
    </citation>
    <scope>NUCLEOTIDE SEQUENCE [LARGE SCALE GENOMIC DNA]</scope>
    <source>
        <strain evidence="5">ATCC BAA-1301 / DSM 18059 / JW/NM-WN-LF</strain>
    </source>
</reference>
<proteinExistence type="predicted"/>
<organism evidence="4 5">
    <name type="scientific">Natranaerobius thermophilus (strain ATCC BAA-1301 / DSM 18059 / JW/NM-WN-LF)</name>
    <dbReference type="NCBI Taxonomy" id="457570"/>
    <lineage>
        <taxon>Bacteria</taxon>
        <taxon>Bacillati</taxon>
        <taxon>Bacillota</taxon>
        <taxon>Clostridia</taxon>
        <taxon>Natranaerobiales</taxon>
        <taxon>Natranaerobiaceae</taxon>
        <taxon>Natranaerobius</taxon>
    </lineage>
</organism>
<dbReference type="Pfam" id="PF01464">
    <property type="entry name" value="SLT"/>
    <property type="match status" value="1"/>
</dbReference>
<dbReference type="AlphaFoldDB" id="B2A8C0"/>
<dbReference type="InterPro" id="IPR036582">
    <property type="entry name" value="Mao_N_sf"/>
</dbReference>
<protein>
    <submittedName>
        <fullName evidence="4">Copper amine oxidase domain protein</fullName>
    </submittedName>
</protein>
<dbReference type="STRING" id="457570.Nther_0901"/>
<dbReference type="InterPro" id="IPR012854">
    <property type="entry name" value="Cu_amine_oxidase-like_N"/>
</dbReference>
<dbReference type="PANTHER" id="PTHR37423:SF2">
    <property type="entry name" value="MEMBRANE-BOUND LYTIC MUREIN TRANSGLYCOSYLASE C"/>
    <property type="match status" value="1"/>
</dbReference>
<dbReference type="RefSeq" id="WP_012447364.1">
    <property type="nucleotide sequence ID" value="NC_010718.1"/>
</dbReference>
<dbReference type="SUPFAM" id="SSF53955">
    <property type="entry name" value="Lysozyme-like"/>
    <property type="match status" value="1"/>
</dbReference>
<evidence type="ECO:0000256" key="1">
    <source>
        <dbReference type="SAM" id="SignalP"/>
    </source>
</evidence>
<keyword evidence="5" id="KW-1185">Reference proteome</keyword>
<gene>
    <name evidence="4" type="ordered locus">Nther_0901</name>
</gene>
<feature type="signal peptide" evidence="1">
    <location>
        <begin position="1"/>
        <end position="28"/>
    </location>
</feature>
<keyword evidence="1" id="KW-0732">Signal</keyword>